<evidence type="ECO:0000313" key="1">
    <source>
        <dbReference type="EMBL" id="NIJ02507.1"/>
    </source>
</evidence>
<name>A0ABX0TPA7_9MICC</name>
<accession>A0ABX0TPA7</accession>
<sequence>MTNWRSLVGHTVQIWHGNHVVDQGVVDAVTADGDVLWLVQRGAVERRMVVKERGVGLWIQLVG</sequence>
<dbReference type="RefSeq" id="WP_239529143.1">
    <property type="nucleotide sequence ID" value="NZ_BAAAVO010000009.1"/>
</dbReference>
<evidence type="ECO:0000313" key="2">
    <source>
        <dbReference type="Proteomes" id="UP000802392"/>
    </source>
</evidence>
<keyword evidence="2" id="KW-1185">Reference proteome</keyword>
<protein>
    <submittedName>
        <fullName evidence="1">Uncharacterized protein</fullName>
    </submittedName>
</protein>
<reference evidence="1 2" key="1">
    <citation type="submission" date="2020-03" db="EMBL/GenBank/DDBJ databases">
        <title>Genomic Encyclopedia of Type Strains, Phase III (KMG-III): the genomes of soil and plant-associated and newly described type strains.</title>
        <authorList>
            <person name="Whitman W."/>
        </authorList>
    </citation>
    <scope>NUCLEOTIDE SEQUENCE [LARGE SCALE GENOMIC DNA]</scope>
    <source>
        <strain evidence="1 2">CECT 4207</strain>
    </source>
</reference>
<proteinExistence type="predicted"/>
<organism evidence="1 2">
    <name type="scientific">Paenarthrobacter ilicis</name>
    <dbReference type="NCBI Taxonomy" id="43665"/>
    <lineage>
        <taxon>Bacteria</taxon>
        <taxon>Bacillati</taxon>
        <taxon>Actinomycetota</taxon>
        <taxon>Actinomycetes</taxon>
        <taxon>Micrococcales</taxon>
        <taxon>Micrococcaceae</taxon>
        <taxon>Paenarthrobacter</taxon>
    </lineage>
</organism>
<dbReference type="EMBL" id="JAAOZD010000006">
    <property type="protein sequence ID" value="NIJ02507.1"/>
    <property type="molecule type" value="Genomic_DNA"/>
</dbReference>
<comment type="caution">
    <text evidence="1">The sequence shown here is derived from an EMBL/GenBank/DDBJ whole genome shotgun (WGS) entry which is preliminary data.</text>
</comment>
<dbReference type="Proteomes" id="UP000802392">
    <property type="component" value="Unassembled WGS sequence"/>
</dbReference>
<gene>
    <name evidence="1" type="ORF">FHR86_002851</name>
</gene>